<accession>A0A939SK20</accession>
<reference evidence="1" key="1">
    <citation type="submission" date="2021-03" db="EMBL/GenBank/DDBJ databases">
        <title>Molecular epidemiology and mechanisms of colistin and carbapenem resistance in Enterobacteriaceae from clinical isolates, the environment and porcine samples in Pretoria, South Africa.</title>
        <authorList>
            <person name="Bogoshi D."/>
            <person name="Mbelle N.M."/>
            <person name="Naidoo V."/>
            <person name="Osei Sekyere J."/>
        </authorList>
    </citation>
    <scope>NUCLEOTIDE SEQUENCE</scope>
    <source>
        <strain evidence="1">ESB009</strain>
    </source>
</reference>
<gene>
    <name evidence="1" type="ORF">J4710_08595</name>
</gene>
<name>A0A939SK20_STAXY</name>
<protein>
    <submittedName>
        <fullName evidence="1">Uncharacterized protein</fullName>
    </submittedName>
</protein>
<evidence type="ECO:0000313" key="1">
    <source>
        <dbReference type="EMBL" id="MBO1920000.1"/>
    </source>
</evidence>
<proteinExistence type="predicted"/>
<dbReference type="AlphaFoldDB" id="A0A939SK20"/>
<dbReference type="EMBL" id="JAGETT010000056">
    <property type="protein sequence ID" value="MBO1920000.1"/>
    <property type="molecule type" value="Genomic_DNA"/>
</dbReference>
<sequence length="56" mass="6188">MYQMVQQKSRLTNTLDGIDSVSLEVNDKDSNGILDTVQLTEAEQAIEAAEEAKSCR</sequence>
<comment type="caution">
    <text evidence="1">The sequence shown here is derived from an EMBL/GenBank/DDBJ whole genome shotgun (WGS) entry which is preliminary data.</text>
</comment>
<organism evidence="1">
    <name type="scientific">Staphylococcus xylosus</name>
    <dbReference type="NCBI Taxonomy" id="1288"/>
    <lineage>
        <taxon>Bacteria</taxon>
        <taxon>Bacillati</taxon>
        <taxon>Bacillota</taxon>
        <taxon>Bacilli</taxon>
        <taxon>Bacillales</taxon>
        <taxon>Staphylococcaceae</taxon>
        <taxon>Staphylococcus</taxon>
    </lineage>
</organism>